<dbReference type="RefSeq" id="WP_217858580.1">
    <property type="nucleotide sequence ID" value="NZ_JAHSTV010000016.1"/>
</dbReference>
<dbReference type="Proteomes" id="UP000886900">
    <property type="component" value="Unassembled WGS sequence"/>
</dbReference>
<protein>
    <submittedName>
        <fullName evidence="1">Uncharacterized protein</fullName>
    </submittedName>
</protein>
<gene>
    <name evidence="1" type="ORF">KVG95_27070</name>
</gene>
<dbReference type="EMBL" id="JAHSTV010000016">
    <property type="protein sequence ID" value="MBV4466979.1"/>
    <property type="molecule type" value="Genomic_DNA"/>
</dbReference>
<name>A0ABS6Q2X1_9PSED</name>
<evidence type="ECO:0000313" key="2">
    <source>
        <dbReference type="Proteomes" id="UP000886900"/>
    </source>
</evidence>
<evidence type="ECO:0000313" key="1">
    <source>
        <dbReference type="EMBL" id="MBV4466979.1"/>
    </source>
</evidence>
<keyword evidence="2" id="KW-1185">Reference proteome</keyword>
<proteinExistence type="predicted"/>
<organism evidence="1 2">
    <name type="scientific">Pseudomonas farris</name>
    <dbReference type="NCBI Taxonomy" id="2841207"/>
    <lineage>
        <taxon>Bacteria</taxon>
        <taxon>Pseudomonadati</taxon>
        <taxon>Pseudomonadota</taxon>
        <taxon>Gammaproteobacteria</taxon>
        <taxon>Pseudomonadales</taxon>
        <taxon>Pseudomonadaceae</taxon>
        <taxon>Pseudomonas</taxon>
    </lineage>
</organism>
<accession>A0ABS6Q2X1</accession>
<comment type="caution">
    <text evidence="1">The sequence shown here is derived from an EMBL/GenBank/DDBJ whole genome shotgun (WGS) entry which is preliminary data.</text>
</comment>
<reference evidence="1" key="1">
    <citation type="submission" date="2021-06" db="EMBL/GenBank/DDBJ databases">
        <title>Updating the genus Pseudomonas: Description of 43 new species and partition of the Pseudomonas putida group.</title>
        <authorList>
            <person name="Girard L."/>
            <person name="Lood C."/>
            <person name="Vandamme P."/>
            <person name="Rokni-Zadeh H."/>
            <person name="Van Noort V."/>
            <person name="Hofte M."/>
            <person name="Lavigne R."/>
            <person name="De Mot R."/>
        </authorList>
    </citation>
    <scope>NUCLEOTIDE SEQUENCE</scope>
    <source>
        <strain evidence="1">SWRI79</strain>
    </source>
</reference>
<sequence length="110" mass="12173">MEKIFYAADAYVSTYAQGADLIIVKSNDGIIYGASCEFDICTKDITKVAIPKGGVFDENDKKFAEAEWIEYTDDIGTIPAGWEDIVNAGLSDYISGYQLESEVGIHRFKK</sequence>